<keyword evidence="8 12" id="KW-0472">Membrane</keyword>
<evidence type="ECO:0000256" key="2">
    <source>
        <dbReference type="ARBA" id="ARBA00009995"/>
    </source>
</evidence>
<keyword evidence="4 11" id="KW-0808">Transferase</keyword>
<keyword evidence="9" id="KW-0325">Glycoprotein</keyword>
<keyword evidence="3 11" id="KW-0328">Glycosyltransferase</keyword>
<evidence type="ECO:0000256" key="8">
    <source>
        <dbReference type="ARBA" id="ARBA00023136"/>
    </source>
</evidence>
<dbReference type="AlphaFoldDB" id="A0A077Z3D9"/>
<feature type="transmembrane region" description="Helical" evidence="12">
    <location>
        <begin position="336"/>
        <end position="355"/>
    </location>
</feature>
<keyword evidence="14" id="KW-1185">Reference proteome</keyword>
<evidence type="ECO:0000256" key="1">
    <source>
        <dbReference type="ARBA" id="ARBA00004167"/>
    </source>
</evidence>
<comment type="catalytic activity">
    <reaction evidence="10 12">
        <text>glucuronate acceptor + UDP-alpha-D-glucuronate = acceptor beta-D-glucuronoside + UDP + H(+)</text>
        <dbReference type="Rhea" id="RHEA:21032"/>
        <dbReference type="ChEBI" id="CHEBI:15378"/>
        <dbReference type="ChEBI" id="CHEBI:58052"/>
        <dbReference type="ChEBI" id="CHEBI:58223"/>
        <dbReference type="ChEBI" id="CHEBI:132367"/>
        <dbReference type="ChEBI" id="CHEBI:132368"/>
        <dbReference type="EC" id="2.4.1.17"/>
    </reaction>
</comment>
<dbReference type="STRING" id="36087.A0A077Z3D9"/>
<dbReference type="Gene3D" id="3.40.50.2000">
    <property type="entry name" value="Glycogen Phosphorylase B"/>
    <property type="match status" value="1"/>
</dbReference>
<evidence type="ECO:0000256" key="9">
    <source>
        <dbReference type="ARBA" id="ARBA00023180"/>
    </source>
</evidence>
<proteinExistence type="inferred from homology"/>
<dbReference type="SUPFAM" id="SSF53756">
    <property type="entry name" value="UDP-Glycosyltransferase/glycogen phosphorylase"/>
    <property type="match status" value="1"/>
</dbReference>
<dbReference type="InterPro" id="IPR002213">
    <property type="entry name" value="UDP_glucos_trans"/>
</dbReference>
<evidence type="ECO:0000313" key="13">
    <source>
        <dbReference type="EMBL" id="CDW55022.1"/>
    </source>
</evidence>
<evidence type="ECO:0000256" key="12">
    <source>
        <dbReference type="RuleBase" id="RU362059"/>
    </source>
</evidence>
<reference evidence="13" key="1">
    <citation type="submission" date="2014-01" db="EMBL/GenBank/DDBJ databases">
        <authorList>
            <person name="Aslett M."/>
        </authorList>
    </citation>
    <scope>NUCLEOTIDE SEQUENCE</scope>
</reference>
<evidence type="ECO:0000256" key="5">
    <source>
        <dbReference type="ARBA" id="ARBA00022692"/>
    </source>
</evidence>
<keyword evidence="7 12" id="KW-1133">Transmembrane helix</keyword>
<dbReference type="PROSITE" id="PS00375">
    <property type="entry name" value="UDPGT"/>
    <property type="match status" value="1"/>
</dbReference>
<keyword evidence="5 12" id="KW-0812">Transmembrane</keyword>
<dbReference type="CDD" id="cd03784">
    <property type="entry name" value="GT1_Gtf-like"/>
    <property type="match status" value="1"/>
</dbReference>
<dbReference type="FunFam" id="3.40.50.2000:FF:000118">
    <property type="entry name" value="UDP-glucuronosyltransferase"/>
    <property type="match status" value="1"/>
</dbReference>
<protein>
    <recommendedName>
        <fullName evidence="12">UDP-glucuronosyltransferase</fullName>
        <ecNumber evidence="12">2.4.1.17</ecNumber>
    </recommendedName>
</protein>
<sequence length="361" mass="40720">MTKKPTATIAINILIISTYVEEIVKANNILFMPAMTAPSHVKSMLPLAKALRKDGHSISLAQYYSEQKEKLSEDNVEFIYLSTYGESLMDEKFANSVWRAKTVIPWGNVMTGWAAGEVFNTFIVDYECPKPAKLSKEYLQFVEDPVSKGTIILSFGHFADWKAAPVATIQAVSSAFENLQQYRIIWQFNGDLSVVSNTSHVRIETWVPLAAILQHPKTVLFITHTGIKSFLEAVCFATPVVAVPLFGDQPRYSMLASMHGFGIRLDKTTLTKEALYNTIIAVAENRKYKERIAKFRGMISDRIIDATSNGKFWINFYLRHPSSANRMRLKGTMLNSFTYSCYDVFTLLCILLFSLRSAIDS</sequence>
<dbReference type="InterPro" id="IPR035595">
    <property type="entry name" value="UDP_glycos_trans_CS"/>
</dbReference>
<evidence type="ECO:0000256" key="11">
    <source>
        <dbReference type="RuleBase" id="RU003718"/>
    </source>
</evidence>
<comment type="similarity">
    <text evidence="2 11">Belongs to the UDP-glycosyltransferase family.</text>
</comment>
<dbReference type="GO" id="GO:0016020">
    <property type="term" value="C:membrane"/>
    <property type="evidence" value="ECO:0007669"/>
    <property type="project" value="UniProtKB-SubCell"/>
</dbReference>
<dbReference type="Pfam" id="PF00201">
    <property type="entry name" value="UDPGT"/>
    <property type="match status" value="1"/>
</dbReference>
<evidence type="ECO:0000256" key="7">
    <source>
        <dbReference type="ARBA" id="ARBA00022989"/>
    </source>
</evidence>
<evidence type="ECO:0000256" key="10">
    <source>
        <dbReference type="ARBA" id="ARBA00047475"/>
    </source>
</evidence>
<dbReference type="PANTHER" id="PTHR48043">
    <property type="entry name" value="EG:EG0003.4 PROTEIN-RELATED"/>
    <property type="match status" value="1"/>
</dbReference>
<evidence type="ECO:0000256" key="4">
    <source>
        <dbReference type="ARBA" id="ARBA00022679"/>
    </source>
</evidence>
<dbReference type="InterPro" id="IPR050271">
    <property type="entry name" value="UDP-glycosyltransferase"/>
</dbReference>
<accession>A0A077Z3D9</accession>
<gene>
    <name evidence="13" type="ORF">TTRE_0000329301</name>
</gene>
<dbReference type="GO" id="GO:0015020">
    <property type="term" value="F:glucuronosyltransferase activity"/>
    <property type="evidence" value="ECO:0007669"/>
    <property type="project" value="UniProtKB-EC"/>
</dbReference>
<dbReference type="EC" id="2.4.1.17" evidence="12"/>
<dbReference type="Proteomes" id="UP000030665">
    <property type="component" value="Unassembled WGS sequence"/>
</dbReference>
<reference evidence="13" key="2">
    <citation type="submission" date="2014-03" db="EMBL/GenBank/DDBJ databases">
        <title>The whipworm genome and dual-species transcriptomics of an intimate host-pathogen interaction.</title>
        <authorList>
            <person name="Foth B.J."/>
            <person name="Tsai I.J."/>
            <person name="Reid A.J."/>
            <person name="Bancroft A.J."/>
            <person name="Nichol S."/>
            <person name="Tracey A."/>
            <person name="Holroyd N."/>
            <person name="Cotton J.A."/>
            <person name="Stanley E.J."/>
            <person name="Zarowiecki M."/>
            <person name="Liu J.Z."/>
            <person name="Huckvale T."/>
            <person name="Cooper P.J."/>
            <person name="Grencis R.K."/>
            <person name="Berriman M."/>
        </authorList>
    </citation>
    <scope>NUCLEOTIDE SEQUENCE [LARGE SCALE GENOMIC DNA]</scope>
</reference>
<comment type="subcellular location">
    <subcellularLocation>
        <location evidence="1 12">Membrane</location>
        <topology evidence="1 12">Single-pass membrane protein</topology>
    </subcellularLocation>
</comment>
<evidence type="ECO:0000256" key="3">
    <source>
        <dbReference type="ARBA" id="ARBA00022676"/>
    </source>
</evidence>
<evidence type="ECO:0000313" key="14">
    <source>
        <dbReference type="Proteomes" id="UP000030665"/>
    </source>
</evidence>
<dbReference type="OrthoDB" id="5835829at2759"/>
<keyword evidence="6" id="KW-0732">Signal</keyword>
<dbReference type="EMBL" id="HG805931">
    <property type="protein sequence ID" value="CDW55022.1"/>
    <property type="molecule type" value="Genomic_DNA"/>
</dbReference>
<dbReference type="PANTHER" id="PTHR48043:SF145">
    <property type="entry name" value="FI06409P-RELATED"/>
    <property type="match status" value="1"/>
</dbReference>
<organism evidence="13 14">
    <name type="scientific">Trichuris trichiura</name>
    <name type="common">Whipworm</name>
    <name type="synonym">Trichocephalus trichiurus</name>
    <dbReference type="NCBI Taxonomy" id="36087"/>
    <lineage>
        <taxon>Eukaryota</taxon>
        <taxon>Metazoa</taxon>
        <taxon>Ecdysozoa</taxon>
        <taxon>Nematoda</taxon>
        <taxon>Enoplea</taxon>
        <taxon>Dorylaimia</taxon>
        <taxon>Trichinellida</taxon>
        <taxon>Trichuridae</taxon>
        <taxon>Trichuris</taxon>
    </lineage>
</organism>
<name>A0A077Z3D9_TRITR</name>
<evidence type="ECO:0000256" key="6">
    <source>
        <dbReference type="ARBA" id="ARBA00022729"/>
    </source>
</evidence>